<protein>
    <recommendedName>
        <fullName evidence="2">UPF0102 protein KL86APRO_12472</fullName>
    </recommendedName>
</protein>
<comment type="similarity">
    <text evidence="1 2">Belongs to the UPF0102 family.</text>
</comment>
<dbReference type="SUPFAM" id="SSF52980">
    <property type="entry name" value="Restriction endonuclease-like"/>
    <property type="match status" value="1"/>
</dbReference>
<dbReference type="GO" id="GO:0003676">
    <property type="term" value="F:nucleic acid binding"/>
    <property type="evidence" value="ECO:0007669"/>
    <property type="project" value="InterPro"/>
</dbReference>
<dbReference type="InterPro" id="IPR011856">
    <property type="entry name" value="tRNA_endonuc-like_dom_sf"/>
</dbReference>
<gene>
    <name evidence="3" type="ORF">KL86APRO_12472</name>
</gene>
<dbReference type="AlphaFoldDB" id="A0A212KB16"/>
<sequence>MNRAATGLAGYRRGLAAERLAAWALRFKGWRIVARRVRPPRGSGAGEIDLVARRRKVLAFVEIKARPSAAEGLFAIDPRQRRRLLRAAEWFIKCHPEYSGHDLRFDAVVVSPGRWPRHLPDAWRAET</sequence>
<reference evidence="3" key="1">
    <citation type="submission" date="2016-04" db="EMBL/GenBank/DDBJ databases">
        <authorList>
            <person name="Evans L.H."/>
            <person name="Alamgir A."/>
            <person name="Owens N."/>
            <person name="Weber N.D."/>
            <person name="Virtaneva K."/>
            <person name="Barbian K."/>
            <person name="Babar A."/>
            <person name="Rosenke K."/>
        </authorList>
    </citation>
    <scope>NUCLEOTIDE SEQUENCE</scope>
    <source>
        <strain evidence="3">86</strain>
    </source>
</reference>
<name>A0A212KB16_9PROT</name>
<dbReference type="PANTHER" id="PTHR34039">
    <property type="entry name" value="UPF0102 PROTEIN YRAN"/>
    <property type="match status" value="1"/>
</dbReference>
<evidence type="ECO:0000313" key="3">
    <source>
        <dbReference type="EMBL" id="SBW08866.1"/>
    </source>
</evidence>
<proteinExistence type="inferred from homology"/>
<dbReference type="HAMAP" id="MF_00048">
    <property type="entry name" value="UPF0102"/>
    <property type="match status" value="1"/>
</dbReference>
<dbReference type="PANTHER" id="PTHR34039:SF1">
    <property type="entry name" value="UPF0102 PROTEIN YRAN"/>
    <property type="match status" value="1"/>
</dbReference>
<dbReference type="NCBIfam" id="NF009151">
    <property type="entry name" value="PRK12497.1-5"/>
    <property type="match status" value="1"/>
</dbReference>
<dbReference type="InterPro" id="IPR003509">
    <property type="entry name" value="UPF0102_YraN-like"/>
</dbReference>
<dbReference type="InterPro" id="IPR011335">
    <property type="entry name" value="Restrct_endonuc-II-like"/>
</dbReference>
<dbReference type="Gene3D" id="3.40.1350.10">
    <property type="match status" value="1"/>
</dbReference>
<accession>A0A212KB16</accession>
<organism evidence="3">
    <name type="scientific">uncultured Alphaproteobacteria bacterium</name>
    <dbReference type="NCBI Taxonomy" id="91750"/>
    <lineage>
        <taxon>Bacteria</taxon>
        <taxon>Pseudomonadati</taxon>
        <taxon>Pseudomonadota</taxon>
        <taxon>Alphaproteobacteria</taxon>
        <taxon>environmental samples</taxon>
    </lineage>
</organism>
<dbReference type="EMBL" id="FLUO01000001">
    <property type="protein sequence ID" value="SBW08866.1"/>
    <property type="molecule type" value="Genomic_DNA"/>
</dbReference>
<evidence type="ECO:0000256" key="1">
    <source>
        <dbReference type="ARBA" id="ARBA00006738"/>
    </source>
</evidence>
<dbReference type="Pfam" id="PF02021">
    <property type="entry name" value="UPF0102"/>
    <property type="match status" value="1"/>
</dbReference>
<evidence type="ECO:0000256" key="2">
    <source>
        <dbReference type="HAMAP-Rule" id="MF_00048"/>
    </source>
</evidence>